<name>A0A024G7S8_9STRA</name>
<dbReference type="Gene3D" id="1.25.40.10">
    <property type="entry name" value="Tetratricopeptide repeat domain"/>
    <property type="match status" value="1"/>
</dbReference>
<reference evidence="1 2" key="1">
    <citation type="submission" date="2012-05" db="EMBL/GenBank/DDBJ databases">
        <title>Recombination and specialization in a pathogen metapopulation.</title>
        <authorList>
            <person name="Gardiner A."/>
            <person name="Kemen E."/>
            <person name="Schultz-Larsen T."/>
            <person name="MacLean D."/>
            <person name="Van Oosterhout C."/>
            <person name="Jones J.D.G."/>
        </authorList>
    </citation>
    <scope>NUCLEOTIDE SEQUENCE [LARGE SCALE GENOMIC DNA]</scope>
    <source>
        <strain evidence="1 2">Ac Nc2</strain>
    </source>
</reference>
<sequence>MPGSKVVLVLFRSLLRNAKILDRFRAFKATLPHQIVWGPKEHRKSRDIYGQDISCVGLIQSEFRISSTMQYLDHGINQCILINRAISERVHLLHGQDNRVLCLKASFEHVSFTEAYDRLRTRNRDARKIIRLDQAIELLTSASELLANQTLEERQRSRLAKSYYIQANHLYETADAHAYLGWMHYLNNESDLAEAHCLRAIELDPDFGNSYNDLGLIRLHQGQETAAIDLFEKAKQSPRYALRHFPNLNLAALHLRHNRVKLALHEYICALHWMGPVEGRTIRKIISDMSAVLVNRNVIIGDR</sequence>
<dbReference type="InterPro" id="IPR011990">
    <property type="entry name" value="TPR-like_helical_dom_sf"/>
</dbReference>
<dbReference type="EMBL" id="CAIX01000038">
    <property type="protein sequence ID" value="CCI42734.1"/>
    <property type="molecule type" value="Genomic_DNA"/>
</dbReference>
<organism evidence="1 2">
    <name type="scientific">Albugo candida</name>
    <dbReference type="NCBI Taxonomy" id="65357"/>
    <lineage>
        <taxon>Eukaryota</taxon>
        <taxon>Sar</taxon>
        <taxon>Stramenopiles</taxon>
        <taxon>Oomycota</taxon>
        <taxon>Peronosporomycetes</taxon>
        <taxon>Albuginales</taxon>
        <taxon>Albuginaceae</taxon>
        <taxon>Albugo</taxon>
    </lineage>
</organism>
<dbReference type="SMART" id="SM00028">
    <property type="entry name" value="TPR"/>
    <property type="match status" value="2"/>
</dbReference>
<evidence type="ECO:0000313" key="1">
    <source>
        <dbReference type="EMBL" id="CCI42734.1"/>
    </source>
</evidence>
<accession>A0A024G7S8</accession>
<dbReference type="Proteomes" id="UP000053237">
    <property type="component" value="Unassembled WGS sequence"/>
</dbReference>
<dbReference type="AlphaFoldDB" id="A0A024G7S8"/>
<evidence type="ECO:0000313" key="2">
    <source>
        <dbReference type="Proteomes" id="UP000053237"/>
    </source>
</evidence>
<keyword evidence="2" id="KW-1185">Reference proteome</keyword>
<protein>
    <submittedName>
        <fullName evidence="1">Uncharacterized protein</fullName>
    </submittedName>
</protein>
<comment type="caution">
    <text evidence="1">The sequence shown here is derived from an EMBL/GenBank/DDBJ whole genome shotgun (WGS) entry which is preliminary data.</text>
</comment>
<dbReference type="SUPFAM" id="SSF48452">
    <property type="entry name" value="TPR-like"/>
    <property type="match status" value="1"/>
</dbReference>
<dbReference type="OrthoDB" id="9991317at2759"/>
<dbReference type="Pfam" id="PF13431">
    <property type="entry name" value="TPR_17"/>
    <property type="match status" value="1"/>
</dbReference>
<proteinExistence type="predicted"/>
<dbReference type="InterPro" id="IPR019734">
    <property type="entry name" value="TPR_rpt"/>
</dbReference>
<gene>
    <name evidence="1" type="ORF">BN9_035180</name>
</gene>
<dbReference type="InParanoid" id="A0A024G7S8"/>